<proteinExistence type="predicted"/>
<dbReference type="AlphaFoldDB" id="A0A6N2S6H4"/>
<name>A0A6N2S6H4_9ACTO</name>
<dbReference type="SUPFAM" id="SSF52218">
    <property type="entry name" value="Flavoproteins"/>
    <property type="match status" value="1"/>
</dbReference>
<dbReference type="Gene3D" id="3.40.50.360">
    <property type="match status" value="1"/>
</dbReference>
<dbReference type="GO" id="GO:0010181">
    <property type="term" value="F:FMN binding"/>
    <property type="evidence" value="ECO:0007669"/>
    <property type="project" value="TreeGrafter"/>
</dbReference>
<dbReference type="GO" id="GO:0016491">
    <property type="term" value="F:oxidoreductase activity"/>
    <property type="evidence" value="ECO:0007669"/>
    <property type="project" value="InterPro"/>
</dbReference>
<dbReference type="InterPro" id="IPR029039">
    <property type="entry name" value="Flavoprotein-like_sf"/>
</dbReference>
<reference evidence="2" key="1">
    <citation type="submission" date="2019-11" db="EMBL/GenBank/DDBJ databases">
        <authorList>
            <person name="Feng L."/>
        </authorList>
    </citation>
    <scope>NUCLEOTIDE SEQUENCE</scope>
    <source>
        <strain evidence="2">AodontolyticusLFYP35</strain>
    </source>
</reference>
<organism evidence="2">
    <name type="scientific">Schaalia odontolytica</name>
    <dbReference type="NCBI Taxonomy" id="1660"/>
    <lineage>
        <taxon>Bacteria</taxon>
        <taxon>Bacillati</taxon>
        <taxon>Actinomycetota</taxon>
        <taxon>Actinomycetes</taxon>
        <taxon>Actinomycetales</taxon>
        <taxon>Actinomycetaceae</taxon>
        <taxon>Schaalia</taxon>
    </lineage>
</organism>
<gene>
    <name evidence="2" type="ORF">AOLFYP35_00702</name>
</gene>
<protein>
    <submittedName>
        <fullName evidence="2">NADPH-dependent FMN reductase</fullName>
    </submittedName>
</protein>
<sequence>MTYKVAYIIGSLSSNSINRKLVGAMIADAPADLEFVEADFSKLPLYSPDYDADYPQIATDFKKILEDADAVLIATPEYDRSIPGGLKNAIDWFGRPWGSNPIGGKPVYVVGASMGSVGAAIGQIATRQTLEFFNPLLMTQPEVYMKMSHEDIGEDGRFIDAATQGFVKSAIEAFADYIRKHA</sequence>
<dbReference type="GO" id="GO:0005829">
    <property type="term" value="C:cytosol"/>
    <property type="evidence" value="ECO:0007669"/>
    <property type="project" value="TreeGrafter"/>
</dbReference>
<accession>A0A6N2S6H4</accession>
<dbReference type="InterPro" id="IPR005025">
    <property type="entry name" value="FMN_Rdtase-like_dom"/>
</dbReference>
<dbReference type="Pfam" id="PF03358">
    <property type="entry name" value="FMN_red"/>
    <property type="match status" value="1"/>
</dbReference>
<dbReference type="PANTHER" id="PTHR30543:SF21">
    <property type="entry name" value="NAD(P)H-DEPENDENT FMN REDUCTASE LOT6"/>
    <property type="match status" value="1"/>
</dbReference>
<dbReference type="InterPro" id="IPR050712">
    <property type="entry name" value="NAD(P)H-dep_reductase"/>
</dbReference>
<evidence type="ECO:0000313" key="2">
    <source>
        <dbReference type="EMBL" id="VYS88594.1"/>
    </source>
</evidence>
<feature type="domain" description="NADPH-dependent FMN reductase-like" evidence="1">
    <location>
        <begin position="4"/>
        <end position="148"/>
    </location>
</feature>
<dbReference type="EMBL" id="CACRSM010000002">
    <property type="protein sequence ID" value="VYS88594.1"/>
    <property type="molecule type" value="Genomic_DNA"/>
</dbReference>
<evidence type="ECO:0000259" key="1">
    <source>
        <dbReference type="Pfam" id="PF03358"/>
    </source>
</evidence>
<dbReference type="PANTHER" id="PTHR30543">
    <property type="entry name" value="CHROMATE REDUCTASE"/>
    <property type="match status" value="1"/>
</dbReference>